<dbReference type="EMBL" id="CP031933">
    <property type="protein sequence ID" value="AYE38865.1"/>
    <property type="molecule type" value="Genomic_DNA"/>
</dbReference>
<dbReference type="CDD" id="cd06291">
    <property type="entry name" value="PBP1_Qymf-like"/>
    <property type="match status" value="1"/>
</dbReference>
<name>A0A386PV87_9LACO</name>
<dbReference type="PROSITE" id="PS50932">
    <property type="entry name" value="HTH_LACI_2"/>
    <property type="match status" value="1"/>
</dbReference>
<dbReference type="PANTHER" id="PTHR30146">
    <property type="entry name" value="LACI-RELATED TRANSCRIPTIONAL REPRESSOR"/>
    <property type="match status" value="1"/>
</dbReference>
<evidence type="ECO:0000256" key="2">
    <source>
        <dbReference type="ARBA" id="ARBA00023015"/>
    </source>
</evidence>
<dbReference type="PRINTS" id="PR00036">
    <property type="entry name" value="HTHLACI"/>
</dbReference>
<evidence type="ECO:0000259" key="5">
    <source>
        <dbReference type="PROSITE" id="PS50932"/>
    </source>
</evidence>
<keyword evidence="7" id="KW-1185">Reference proteome</keyword>
<dbReference type="OrthoDB" id="9796186at2"/>
<protein>
    <submittedName>
        <fullName evidence="6">LacI family transcriptional regulator</fullName>
    </submittedName>
</protein>
<organism evidence="6 7">
    <name type="scientific">Companilactobacillus zhachilii</name>
    <dbReference type="NCBI Taxonomy" id="2304606"/>
    <lineage>
        <taxon>Bacteria</taxon>
        <taxon>Bacillati</taxon>
        <taxon>Bacillota</taxon>
        <taxon>Bacilli</taxon>
        <taxon>Lactobacillales</taxon>
        <taxon>Lactobacillaceae</taxon>
        <taxon>Companilactobacillus</taxon>
    </lineage>
</organism>
<dbReference type="Gene3D" id="1.10.260.40">
    <property type="entry name" value="lambda repressor-like DNA-binding domains"/>
    <property type="match status" value="1"/>
</dbReference>
<evidence type="ECO:0000256" key="1">
    <source>
        <dbReference type="ARBA" id="ARBA00022491"/>
    </source>
</evidence>
<dbReference type="SUPFAM" id="SSF53822">
    <property type="entry name" value="Periplasmic binding protein-like I"/>
    <property type="match status" value="1"/>
</dbReference>
<proteinExistence type="predicted"/>
<dbReference type="InterPro" id="IPR010982">
    <property type="entry name" value="Lambda_DNA-bd_dom_sf"/>
</dbReference>
<dbReference type="KEGG" id="lzh:D1B17_09550"/>
<dbReference type="Proteomes" id="UP000267208">
    <property type="component" value="Chromosome"/>
</dbReference>
<keyword evidence="1" id="KW-0678">Repressor</keyword>
<evidence type="ECO:0000313" key="6">
    <source>
        <dbReference type="EMBL" id="AYE38865.1"/>
    </source>
</evidence>
<dbReference type="GO" id="GO:0003700">
    <property type="term" value="F:DNA-binding transcription factor activity"/>
    <property type="evidence" value="ECO:0007669"/>
    <property type="project" value="TreeGrafter"/>
</dbReference>
<dbReference type="GO" id="GO:0000976">
    <property type="term" value="F:transcription cis-regulatory region binding"/>
    <property type="evidence" value="ECO:0007669"/>
    <property type="project" value="TreeGrafter"/>
</dbReference>
<keyword evidence="3" id="KW-0238">DNA-binding</keyword>
<evidence type="ECO:0000313" key="7">
    <source>
        <dbReference type="Proteomes" id="UP000267208"/>
    </source>
</evidence>
<evidence type="ECO:0000256" key="3">
    <source>
        <dbReference type="ARBA" id="ARBA00023125"/>
    </source>
</evidence>
<reference evidence="7" key="1">
    <citation type="submission" date="2018-08" db="EMBL/GenBank/DDBJ databases">
        <title>Genome of Lactobacillus sp. HBUAS52074.</title>
        <authorList>
            <person name="Guo Z."/>
            <person name="Zhang Z.D."/>
        </authorList>
    </citation>
    <scope>NUCLEOTIDE SEQUENCE [LARGE SCALE GENOMIC DNA]</scope>
    <source>
        <strain evidence="7">HBUAS52074</strain>
    </source>
</reference>
<dbReference type="Pfam" id="PF13377">
    <property type="entry name" value="Peripla_BP_3"/>
    <property type="match status" value="1"/>
</dbReference>
<dbReference type="InterPro" id="IPR000843">
    <property type="entry name" value="HTH_LacI"/>
</dbReference>
<feature type="domain" description="HTH lacI-type" evidence="5">
    <location>
        <begin position="2"/>
        <end position="56"/>
    </location>
</feature>
<dbReference type="AlphaFoldDB" id="A0A386PV87"/>
<dbReference type="InterPro" id="IPR028082">
    <property type="entry name" value="Peripla_BP_I"/>
</dbReference>
<accession>A0A386PV87</accession>
<dbReference type="InterPro" id="IPR046335">
    <property type="entry name" value="LacI/GalR-like_sensor"/>
</dbReference>
<dbReference type="Pfam" id="PF00356">
    <property type="entry name" value="LacI"/>
    <property type="match status" value="1"/>
</dbReference>
<dbReference type="SMART" id="SM00354">
    <property type="entry name" value="HTH_LACI"/>
    <property type="match status" value="1"/>
</dbReference>
<keyword evidence="4" id="KW-0804">Transcription</keyword>
<dbReference type="Gene3D" id="3.40.50.2300">
    <property type="match status" value="2"/>
</dbReference>
<dbReference type="SUPFAM" id="SSF47413">
    <property type="entry name" value="lambda repressor-like DNA-binding domains"/>
    <property type="match status" value="1"/>
</dbReference>
<dbReference type="CDD" id="cd01392">
    <property type="entry name" value="HTH_LacI"/>
    <property type="match status" value="1"/>
</dbReference>
<dbReference type="PANTHER" id="PTHR30146:SF95">
    <property type="entry name" value="RIBOSE OPERON REPRESSOR"/>
    <property type="match status" value="1"/>
</dbReference>
<evidence type="ECO:0000256" key="4">
    <source>
        <dbReference type="ARBA" id="ARBA00023163"/>
    </source>
</evidence>
<sequence>MATLDDIAKMAGVSATTVSRVINNYGSLSEKTKAKVFAAMRELNYQPNSLARSLKGKKTQLIGVILPGVGNPFFGQMVQEIEDQLFKKGYRIILCNAGDDSEKERDYLRMLMANRVDGIISGSHNLGIEEYQKVGLPIISFDRYLSNNIPIVSSDNFQGGRLAAQTLMMSGSKMMEIITGANRPNSPTSNRLKGFKEILGKNDVEFNTSEIDFSSSPIIKSLKIKEILSNKKVDGIFCTDDLTALLVMQQAKDLGISIPEDLKLIGYDGTNFIQNYHPELTTIMQPIADIVTMMIDLLLKRIDDPDCKLESNYTLPVKLITGATTI</sequence>
<dbReference type="PROSITE" id="PS00356">
    <property type="entry name" value="HTH_LACI_1"/>
    <property type="match status" value="1"/>
</dbReference>
<gene>
    <name evidence="6" type="ORF">D1B17_09550</name>
</gene>
<keyword evidence="2" id="KW-0805">Transcription regulation</keyword>